<keyword evidence="4" id="KW-1185">Reference proteome</keyword>
<keyword evidence="1" id="KW-0472">Membrane</keyword>
<evidence type="ECO:0000256" key="1">
    <source>
        <dbReference type="SAM" id="Phobius"/>
    </source>
</evidence>
<dbReference type="Pfam" id="PF10328">
    <property type="entry name" value="7TM_GPCR_Srx"/>
    <property type="match status" value="2"/>
</dbReference>
<evidence type="ECO:0000313" key="4">
    <source>
        <dbReference type="Proteomes" id="UP000829354"/>
    </source>
</evidence>
<gene>
    <name evidence="3" type="ORF">L5515_015475</name>
</gene>
<dbReference type="PANTHER" id="PTHR46952">
    <property type="entry name" value="SERPENTINE RECEPTOR, CLASS X-RELATED"/>
    <property type="match status" value="1"/>
</dbReference>
<keyword evidence="1" id="KW-0812">Transmembrane</keyword>
<evidence type="ECO:0000313" key="3">
    <source>
        <dbReference type="EMBL" id="UMM20120.1"/>
    </source>
</evidence>
<reference evidence="3 4" key="1">
    <citation type="submission" date="2022-04" db="EMBL/GenBank/DDBJ databases">
        <title>Chromosome-level reference genomes for two strains of Caenorhabditis briggsae: an improved platform for comparative genomics.</title>
        <authorList>
            <person name="Stevens L."/>
            <person name="Andersen E."/>
        </authorList>
    </citation>
    <scope>NUCLEOTIDE SEQUENCE [LARGE SCALE GENOMIC DNA]</scope>
    <source>
        <strain evidence="3">VX34</strain>
        <tissue evidence="3">Whole-organism</tissue>
    </source>
</reference>
<evidence type="ECO:0000259" key="2">
    <source>
        <dbReference type="Pfam" id="PF10328"/>
    </source>
</evidence>
<dbReference type="Proteomes" id="UP000829354">
    <property type="component" value="Chromosome II"/>
</dbReference>
<dbReference type="InterPro" id="IPR019430">
    <property type="entry name" value="7TM_GPCR_serpentine_rcpt_Srx"/>
</dbReference>
<name>A0AAE9EFZ9_CAEBR</name>
<proteinExistence type="predicted"/>
<keyword evidence="1" id="KW-1133">Transmembrane helix</keyword>
<feature type="transmembrane region" description="Helical" evidence="1">
    <location>
        <begin position="279"/>
        <end position="304"/>
    </location>
</feature>
<dbReference type="AlphaFoldDB" id="A0AAE9EFZ9"/>
<accession>A0AAE9EFZ9</accession>
<dbReference type="EMBL" id="CP092621">
    <property type="protein sequence ID" value="UMM20120.1"/>
    <property type="molecule type" value="Genomic_DNA"/>
</dbReference>
<protein>
    <recommendedName>
        <fullName evidence="2">7TM GPCR serpentine receptor class x (Srx) domain-containing protein</fullName>
    </recommendedName>
</protein>
<organism evidence="3 4">
    <name type="scientific">Caenorhabditis briggsae</name>
    <dbReference type="NCBI Taxonomy" id="6238"/>
    <lineage>
        <taxon>Eukaryota</taxon>
        <taxon>Metazoa</taxon>
        <taxon>Ecdysozoa</taxon>
        <taxon>Nematoda</taxon>
        <taxon>Chromadorea</taxon>
        <taxon>Rhabditida</taxon>
        <taxon>Rhabditina</taxon>
        <taxon>Rhabditomorpha</taxon>
        <taxon>Rhabditoidea</taxon>
        <taxon>Rhabditidae</taxon>
        <taxon>Peloderinae</taxon>
        <taxon>Caenorhabditis</taxon>
    </lineage>
</organism>
<feature type="transmembrane region" description="Helical" evidence="1">
    <location>
        <begin position="201"/>
        <end position="227"/>
    </location>
</feature>
<feature type="transmembrane region" description="Helical" evidence="1">
    <location>
        <begin position="248"/>
        <end position="267"/>
    </location>
</feature>
<feature type="domain" description="7TM GPCR serpentine receptor class x (Srx)" evidence="2">
    <location>
        <begin position="7"/>
        <end position="100"/>
    </location>
</feature>
<feature type="domain" description="7TM GPCR serpentine receptor class x (Srx)" evidence="2">
    <location>
        <begin position="102"/>
        <end position="305"/>
    </location>
</feature>
<dbReference type="PANTHER" id="PTHR46952:SF5">
    <property type="entry name" value="7TM GPCR SERPENTINE RECEPTOR CLASS X (SRX) DOMAIN-CONTAINING PROTEIN"/>
    <property type="match status" value="1"/>
</dbReference>
<sequence length="327" mass="37018">MIFYFASSLFALAVTTSFLNILIAAKLFCMSKLQKALSSDAQKNRRRLFIRIFLQSCFQDWIYVLDFINNFCASQYCSEDLCLTVITMGVDVLIYTADGYTQIGPCLLDAYMNQILGYGLLLQGPATQFIITINRFYVICFSPVNIPAYSNHITVAAIAVSWTANGWFGTLIGLPTDCLISFGFEHLDCIWYSDCGDVVGYYQIMIIFILAIANNSMNFLVAIKLFCTAKSLMKMSSGAAKNRRKLSIRFFIQSVVQDWICVLDYFNSFFAMSKICKEIYCIVFMTMGFDVLVYGLDGLVMYVFNRNVEQKSERNSRPNVSDGPTLT</sequence>